<dbReference type="Pfam" id="PF26109">
    <property type="entry name" value="WHD_BrxR"/>
    <property type="match status" value="1"/>
</dbReference>
<dbReference type="InterPro" id="IPR016634">
    <property type="entry name" value="CapW-like"/>
</dbReference>
<dbReference type="Pfam" id="PF26107">
    <property type="entry name" value="BrxR_CTD"/>
    <property type="match status" value="1"/>
</dbReference>
<evidence type="ECO:0000313" key="4">
    <source>
        <dbReference type="EMBL" id="SHL45040.1"/>
    </source>
</evidence>
<dbReference type="PANTHER" id="PTHR34580">
    <property type="match status" value="1"/>
</dbReference>
<gene>
    <name evidence="4" type="ORF">SAMN05192556_11521</name>
</gene>
<reference evidence="5" key="1">
    <citation type="submission" date="2016-11" db="EMBL/GenBank/DDBJ databases">
        <authorList>
            <person name="Varghese N."/>
            <person name="Submissions S."/>
        </authorList>
    </citation>
    <scope>NUCLEOTIDE SEQUENCE [LARGE SCALE GENOMIC DNA]</scope>
    <source>
        <strain evidence="5">ALO Sharm</strain>
    </source>
</reference>
<feature type="domain" description="WYL" evidence="1">
    <location>
        <begin position="124"/>
        <end position="190"/>
    </location>
</feature>
<dbReference type="InterPro" id="IPR026881">
    <property type="entry name" value="WYL_dom"/>
</dbReference>
<evidence type="ECO:0000259" key="3">
    <source>
        <dbReference type="Pfam" id="PF26109"/>
    </source>
</evidence>
<dbReference type="GO" id="GO:0003677">
    <property type="term" value="F:DNA binding"/>
    <property type="evidence" value="ECO:0007669"/>
    <property type="project" value="UniProtKB-KW"/>
</dbReference>
<dbReference type="Pfam" id="PF13280">
    <property type="entry name" value="WYL"/>
    <property type="match status" value="1"/>
</dbReference>
<dbReference type="AlphaFoldDB" id="A0A1M7AQJ1"/>
<dbReference type="RefSeq" id="WP_082920080.1">
    <property type="nucleotide sequence ID" value="NZ_BDEO01000018.1"/>
</dbReference>
<feature type="domain" description="DNA-binding transcriptional repressor CapW C-terminal dimerisation" evidence="2">
    <location>
        <begin position="213"/>
        <end position="282"/>
    </location>
</feature>
<dbReference type="InterPro" id="IPR059020">
    <property type="entry name" value="CapW_CTD"/>
</dbReference>
<evidence type="ECO:0000259" key="1">
    <source>
        <dbReference type="Pfam" id="PF13280"/>
    </source>
</evidence>
<evidence type="ECO:0000259" key="2">
    <source>
        <dbReference type="Pfam" id="PF26107"/>
    </source>
</evidence>
<dbReference type="EMBL" id="FRAL01000015">
    <property type="protein sequence ID" value="SHL45040.1"/>
    <property type="molecule type" value="Genomic_DNA"/>
</dbReference>
<sequence>MNAHMPLAWDTLARYRLIEILALWEGRVVAGQIGEAFGIGRQQAQKVLRRYRDLAPENLRYDDTRHGFLPSPNFLPRFTQGRVDEYLHLLNAHDSLGSPFAGLGMGAANTESLPMPSRTISPSVVRAVVKAAREGRRLEVTYASFSSPAGEERILVPHTLVFAAGRWHVRAYCEKHRNYRDFVLSRFRGVPEEAGAMLGQHDAAHDERWQTRVAVRLIPDRRLPQDERDLLALDYGMYNGELELHCRGPLVRYALRELGINPHHAEANPRAQQIEIANRESLASWILWS</sequence>
<dbReference type="OrthoDB" id="6400324at2"/>
<keyword evidence="5" id="KW-1185">Reference proteome</keyword>
<dbReference type="InterPro" id="IPR059019">
    <property type="entry name" value="WHD_CapW"/>
</dbReference>
<dbReference type="PANTHER" id="PTHR34580:SF3">
    <property type="entry name" value="PROTEIN PAFB"/>
    <property type="match status" value="1"/>
</dbReference>
<dbReference type="Proteomes" id="UP000184248">
    <property type="component" value="Unassembled WGS sequence"/>
</dbReference>
<accession>A0A1M7AQJ1</accession>
<organism evidence="4 5">
    <name type="scientific">Halomonas caseinilytica</name>
    <dbReference type="NCBI Taxonomy" id="438744"/>
    <lineage>
        <taxon>Bacteria</taxon>
        <taxon>Pseudomonadati</taxon>
        <taxon>Pseudomonadota</taxon>
        <taxon>Gammaproteobacteria</taxon>
        <taxon>Oceanospirillales</taxon>
        <taxon>Halomonadaceae</taxon>
        <taxon>Halomonas</taxon>
    </lineage>
</organism>
<name>A0A1M7AQJ1_9GAMM</name>
<dbReference type="PROSITE" id="PS52050">
    <property type="entry name" value="WYL"/>
    <property type="match status" value="1"/>
</dbReference>
<keyword evidence="4" id="KW-0238">DNA-binding</keyword>
<dbReference type="InterPro" id="IPR051534">
    <property type="entry name" value="CBASS_pafABC_assoc_protein"/>
</dbReference>
<evidence type="ECO:0000313" key="5">
    <source>
        <dbReference type="Proteomes" id="UP000184248"/>
    </source>
</evidence>
<protein>
    <submittedName>
        <fullName evidence="4">Predicted DNA-binding transcriptional regulator YafY, contains an HTH and WYL domains</fullName>
    </submittedName>
</protein>
<feature type="domain" description="DNA-binding transcriptional repressor CapW winged helix-turn-helix" evidence="3">
    <location>
        <begin position="10"/>
        <end position="91"/>
    </location>
</feature>
<dbReference type="PIRSF" id="PIRSF015558">
    <property type="entry name" value="Txn_reg_DeoR_prd"/>
    <property type="match status" value="1"/>
</dbReference>
<proteinExistence type="predicted"/>